<comment type="caution">
    <text evidence="2">The sequence shown here is derived from an EMBL/GenBank/DDBJ whole genome shotgun (WGS) entry which is preliminary data.</text>
</comment>
<dbReference type="PANTHER" id="PTHR34861:SF10">
    <property type="entry name" value="CYCLASE"/>
    <property type="match status" value="1"/>
</dbReference>
<sequence length="365" mass="38957">MRTIARTCLAGAVGTAMTLAAMTLATMTMAPGAAFAACDADDYSGCEGKPWVIGKAETPIGEKWWPNKLWGEGDEAGSTNWYTKPDVVARAVAEADKGKVYSLGRPYTADMPLFGTRKFTLRIPGAPTGGPYGSNRVIWHDEFLATEVGQVGTQFDGLGHIGVVIGGPGDKDNMRYYNGFTESEVASANGLMKLGTEKLHPIVARGILVDVAGYKGVEAMEAGQEITMDDVRGALKKQGMEGFKFMPGDGVMFRTGWGKYWITDNEKYNGGEPGIGAEVARWLSDEVQAGVFGSDTWATEVVPNPDPACAFCVHQHMLARHGIVNQENMNLDGLAADKVYTFLYMYSPAPIAGATGSMGAPVAID</sequence>
<keyword evidence="3" id="KW-1185">Reference proteome</keyword>
<dbReference type="SUPFAM" id="SSF102198">
    <property type="entry name" value="Putative cyclase"/>
    <property type="match status" value="1"/>
</dbReference>
<accession>A0A919CN98</accession>
<feature type="signal peptide" evidence="1">
    <location>
        <begin position="1"/>
        <end position="36"/>
    </location>
</feature>
<dbReference type="RefSeq" id="WP_189987250.1">
    <property type="nucleotide sequence ID" value="NZ_BMZS01000001.1"/>
</dbReference>
<dbReference type="Proteomes" id="UP000630353">
    <property type="component" value="Unassembled WGS sequence"/>
</dbReference>
<name>A0A919CN98_9PROT</name>
<evidence type="ECO:0000313" key="2">
    <source>
        <dbReference type="EMBL" id="GHD40713.1"/>
    </source>
</evidence>
<dbReference type="Pfam" id="PF04199">
    <property type="entry name" value="Cyclase"/>
    <property type="match status" value="1"/>
</dbReference>
<dbReference type="GO" id="GO:0019441">
    <property type="term" value="P:L-tryptophan catabolic process to kynurenine"/>
    <property type="evidence" value="ECO:0007669"/>
    <property type="project" value="InterPro"/>
</dbReference>
<gene>
    <name evidence="2" type="ORF">GCM10017083_04250</name>
</gene>
<reference evidence="2" key="1">
    <citation type="journal article" date="2014" name="Int. J. Syst. Evol. Microbiol.">
        <title>Complete genome sequence of Corynebacterium casei LMG S-19264T (=DSM 44701T), isolated from a smear-ripened cheese.</title>
        <authorList>
            <consortium name="US DOE Joint Genome Institute (JGI-PGF)"/>
            <person name="Walter F."/>
            <person name="Albersmeier A."/>
            <person name="Kalinowski J."/>
            <person name="Ruckert C."/>
        </authorList>
    </citation>
    <scope>NUCLEOTIDE SEQUENCE</scope>
    <source>
        <strain evidence="2">KCTC 42651</strain>
    </source>
</reference>
<dbReference type="PANTHER" id="PTHR34861">
    <property type="match status" value="1"/>
</dbReference>
<dbReference type="EMBL" id="BMZS01000001">
    <property type="protein sequence ID" value="GHD40713.1"/>
    <property type="molecule type" value="Genomic_DNA"/>
</dbReference>
<reference evidence="2" key="2">
    <citation type="submission" date="2020-09" db="EMBL/GenBank/DDBJ databases">
        <authorList>
            <person name="Sun Q."/>
            <person name="Kim S."/>
        </authorList>
    </citation>
    <scope>NUCLEOTIDE SEQUENCE</scope>
    <source>
        <strain evidence="2">KCTC 42651</strain>
    </source>
</reference>
<protein>
    <submittedName>
        <fullName evidence="2">Polyketide cyclase</fullName>
    </submittedName>
</protein>
<dbReference type="GO" id="GO:0004061">
    <property type="term" value="F:arylformamidase activity"/>
    <property type="evidence" value="ECO:0007669"/>
    <property type="project" value="InterPro"/>
</dbReference>
<evidence type="ECO:0000256" key="1">
    <source>
        <dbReference type="SAM" id="SignalP"/>
    </source>
</evidence>
<dbReference type="InterPro" id="IPR037175">
    <property type="entry name" value="KFase_sf"/>
</dbReference>
<dbReference type="AlphaFoldDB" id="A0A919CN98"/>
<keyword evidence="1" id="KW-0732">Signal</keyword>
<feature type="chain" id="PRO_5037689608" evidence="1">
    <location>
        <begin position="37"/>
        <end position="365"/>
    </location>
</feature>
<proteinExistence type="predicted"/>
<dbReference type="InterPro" id="IPR007325">
    <property type="entry name" value="KFase/CYL"/>
</dbReference>
<evidence type="ECO:0000313" key="3">
    <source>
        <dbReference type="Proteomes" id="UP000630353"/>
    </source>
</evidence>
<organism evidence="2 3">
    <name type="scientific">Thalassobaculum fulvum</name>
    <dbReference type="NCBI Taxonomy" id="1633335"/>
    <lineage>
        <taxon>Bacteria</taxon>
        <taxon>Pseudomonadati</taxon>
        <taxon>Pseudomonadota</taxon>
        <taxon>Alphaproteobacteria</taxon>
        <taxon>Rhodospirillales</taxon>
        <taxon>Thalassobaculaceae</taxon>
        <taxon>Thalassobaculum</taxon>
    </lineage>
</organism>
<dbReference type="Gene3D" id="3.50.30.50">
    <property type="entry name" value="Putative cyclase"/>
    <property type="match status" value="1"/>
</dbReference>